<evidence type="ECO:0000313" key="3">
    <source>
        <dbReference type="Proteomes" id="UP001225598"/>
    </source>
</evidence>
<name>A0ABY8VDH6_9CORY</name>
<evidence type="ECO:0000313" key="2">
    <source>
        <dbReference type="EMBL" id="WIM66790.1"/>
    </source>
</evidence>
<protein>
    <submittedName>
        <fullName evidence="2">Uncharacterized protein</fullName>
    </submittedName>
</protein>
<keyword evidence="1" id="KW-0812">Transmembrane</keyword>
<keyword evidence="1" id="KW-0472">Membrane</keyword>
<dbReference type="EMBL" id="CP126969">
    <property type="protein sequence ID" value="WIM66790.1"/>
    <property type="molecule type" value="Genomic_DNA"/>
</dbReference>
<feature type="transmembrane region" description="Helical" evidence="1">
    <location>
        <begin position="6"/>
        <end position="35"/>
    </location>
</feature>
<accession>A0ABY8VDH6</accession>
<evidence type="ECO:0000256" key="1">
    <source>
        <dbReference type="SAM" id="Phobius"/>
    </source>
</evidence>
<sequence length="161" mass="17426">MVVTLVIVVGILLTSRFGLLGLIASLLIATITFFLTLPQGNDPEIASLRASLTIARDDVADIIQAYDTLLLGTTTEAIADRTLHFPALAEQSSTVPAIEEFQLRVAAARRFVSRLDYHIEDPSLDRASLEKLIAVTDERAAELSLAWADARRAAKRLGPGT</sequence>
<dbReference type="RefSeq" id="WP_284823432.1">
    <property type="nucleotide sequence ID" value="NZ_CP126969.1"/>
</dbReference>
<reference evidence="2 3" key="1">
    <citation type="submission" date="2023-05" db="EMBL/GenBank/DDBJ databases">
        <title>Corynebacterium suedekumii sp. nov. and Corynebacterium breve sp. nov. isolated from raw cow's milk.</title>
        <authorList>
            <person name="Baer M.K."/>
            <person name="Mehl L."/>
            <person name="Hellmuth R."/>
            <person name="Marke G."/>
            <person name="Lipski A."/>
        </authorList>
    </citation>
    <scope>NUCLEOTIDE SEQUENCE [LARGE SCALE GENOMIC DNA]</scope>
    <source>
        <strain evidence="2 3">R4</strain>
    </source>
</reference>
<keyword evidence="1" id="KW-1133">Transmembrane helix</keyword>
<gene>
    <name evidence="2" type="ORF">QP027_06520</name>
</gene>
<organism evidence="2 3">
    <name type="scientific">Corynebacterium breve</name>
    <dbReference type="NCBI Taxonomy" id="3049799"/>
    <lineage>
        <taxon>Bacteria</taxon>
        <taxon>Bacillati</taxon>
        <taxon>Actinomycetota</taxon>
        <taxon>Actinomycetes</taxon>
        <taxon>Mycobacteriales</taxon>
        <taxon>Corynebacteriaceae</taxon>
        <taxon>Corynebacterium</taxon>
    </lineage>
</organism>
<proteinExistence type="predicted"/>
<keyword evidence="3" id="KW-1185">Reference proteome</keyword>
<dbReference type="Proteomes" id="UP001225598">
    <property type="component" value="Chromosome"/>
</dbReference>